<gene>
    <name evidence="2" type="ORF">Tco_0842245</name>
</gene>
<keyword evidence="3" id="KW-1185">Reference proteome</keyword>
<name>A0ABQ5B210_9ASTR</name>
<proteinExistence type="predicted"/>
<evidence type="ECO:0000313" key="2">
    <source>
        <dbReference type="EMBL" id="GJT07783.1"/>
    </source>
</evidence>
<dbReference type="EMBL" id="BQNB010012779">
    <property type="protein sequence ID" value="GJT07783.1"/>
    <property type="molecule type" value="Genomic_DNA"/>
</dbReference>
<evidence type="ECO:0000256" key="1">
    <source>
        <dbReference type="SAM" id="MobiDB-lite"/>
    </source>
</evidence>
<evidence type="ECO:0008006" key="4">
    <source>
        <dbReference type="Google" id="ProtNLM"/>
    </source>
</evidence>
<organism evidence="2 3">
    <name type="scientific">Tanacetum coccineum</name>
    <dbReference type="NCBI Taxonomy" id="301880"/>
    <lineage>
        <taxon>Eukaryota</taxon>
        <taxon>Viridiplantae</taxon>
        <taxon>Streptophyta</taxon>
        <taxon>Embryophyta</taxon>
        <taxon>Tracheophyta</taxon>
        <taxon>Spermatophyta</taxon>
        <taxon>Magnoliopsida</taxon>
        <taxon>eudicotyledons</taxon>
        <taxon>Gunneridae</taxon>
        <taxon>Pentapetalae</taxon>
        <taxon>asterids</taxon>
        <taxon>campanulids</taxon>
        <taxon>Asterales</taxon>
        <taxon>Asteraceae</taxon>
        <taxon>Asteroideae</taxon>
        <taxon>Anthemideae</taxon>
        <taxon>Anthemidinae</taxon>
        <taxon>Tanacetum</taxon>
    </lineage>
</organism>
<evidence type="ECO:0000313" key="3">
    <source>
        <dbReference type="Proteomes" id="UP001151760"/>
    </source>
</evidence>
<accession>A0ABQ5B210</accession>
<sequence length="388" mass="44640">MGKNTSRLASLHEPNLYGTQLVVIVVIDKSFRNDNEVDDNFPGETLMENNTKDEPFADFANYLLADIIPKGMTKGIVKDKCSICGFKWHPLEKCWEKVRYPPWHAKFKGSQQVRQTRKVQTQGRKFRSSLEDILRSNTTKIEYLYTSRVEIQEKKKNQAQSANVRRTFPIEITQEVLNATAGGIFLYKTPNQAYQLLEDKVLLKLDWAKNQKTKLSLKKTVAFANEGSINSDTNKIMARMDAMTMKIDAQYNELQSHAKKPKSDLDEDDMPMSREEEGLITATETRIQHNWLSRLNNIDVIDEILEEDFDALLDEGSKIHHSIEGTLLEEGIFAEFDEFMAMTADENSNSESDTEELPFEKITINTDYKIKTSPRRTRLEHSTQTPSR</sequence>
<feature type="region of interest" description="Disordered" evidence="1">
    <location>
        <begin position="369"/>
        <end position="388"/>
    </location>
</feature>
<reference evidence="2" key="2">
    <citation type="submission" date="2022-01" db="EMBL/GenBank/DDBJ databases">
        <authorList>
            <person name="Yamashiro T."/>
            <person name="Shiraishi A."/>
            <person name="Satake H."/>
            <person name="Nakayama K."/>
        </authorList>
    </citation>
    <scope>NUCLEOTIDE SEQUENCE</scope>
</reference>
<comment type="caution">
    <text evidence="2">The sequence shown here is derived from an EMBL/GenBank/DDBJ whole genome shotgun (WGS) entry which is preliminary data.</text>
</comment>
<dbReference type="Proteomes" id="UP001151760">
    <property type="component" value="Unassembled WGS sequence"/>
</dbReference>
<reference evidence="2" key="1">
    <citation type="journal article" date="2022" name="Int. J. Mol. Sci.">
        <title>Draft Genome of Tanacetum Coccineum: Genomic Comparison of Closely Related Tanacetum-Family Plants.</title>
        <authorList>
            <person name="Yamashiro T."/>
            <person name="Shiraishi A."/>
            <person name="Nakayama K."/>
            <person name="Satake H."/>
        </authorList>
    </citation>
    <scope>NUCLEOTIDE SEQUENCE</scope>
</reference>
<protein>
    <recommendedName>
        <fullName evidence="4">Reverse transcriptase domain-containing protein</fullName>
    </recommendedName>
</protein>